<evidence type="ECO:0000256" key="5">
    <source>
        <dbReference type="ARBA" id="ARBA00023163"/>
    </source>
</evidence>
<dbReference type="GO" id="GO:0003713">
    <property type="term" value="F:transcription coactivator activity"/>
    <property type="evidence" value="ECO:0007669"/>
    <property type="project" value="InterPro"/>
</dbReference>
<keyword evidence="6" id="KW-0539">Nucleus</keyword>
<dbReference type="GO" id="GO:0003677">
    <property type="term" value="F:DNA binding"/>
    <property type="evidence" value="ECO:0007669"/>
    <property type="project" value="UniProtKB-KW"/>
</dbReference>
<evidence type="ECO:0000256" key="4">
    <source>
        <dbReference type="ARBA" id="ARBA00023125"/>
    </source>
</evidence>
<gene>
    <name evidence="9" type="primary">KIWI_1</name>
    <name evidence="9" type="ORF">g.33431</name>
</gene>
<dbReference type="InterPro" id="IPR009044">
    <property type="entry name" value="ssDNA-bd_transcriptional_reg"/>
</dbReference>
<dbReference type="SUPFAM" id="SSF54447">
    <property type="entry name" value="ssDNA-binding transcriptional regulator domain"/>
    <property type="match status" value="1"/>
</dbReference>
<evidence type="ECO:0000313" key="9">
    <source>
        <dbReference type="EMBL" id="JAT54493.1"/>
    </source>
</evidence>
<keyword evidence="5" id="KW-0804">Transcription</keyword>
<evidence type="ECO:0000256" key="1">
    <source>
        <dbReference type="ARBA" id="ARBA00004123"/>
    </source>
</evidence>
<sequence>ESHFPLSRCSPLPLTGGFWSREMWRKGKKRTNDEGPASVDESDGGPPKKKAAKESDDDDIVVCEISKNRRVTVRSWQGKIVVDIREFYMKDGKELPGKKGISLTMDQWNILKDHIDDIDKAVAENS</sequence>
<evidence type="ECO:0000256" key="3">
    <source>
        <dbReference type="ARBA" id="ARBA00023015"/>
    </source>
</evidence>
<dbReference type="AlphaFoldDB" id="A0A1D1YIN3"/>
<dbReference type="GO" id="GO:0060261">
    <property type="term" value="P:positive regulation of transcription initiation by RNA polymerase II"/>
    <property type="evidence" value="ECO:0007669"/>
    <property type="project" value="InterPro"/>
</dbReference>
<dbReference type="GO" id="GO:0005634">
    <property type="term" value="C:nucleus"/>
    <property type="evidence" value="ECO:0007669"/>
    <property type="project" value="UniProtKB-SubCell"/>
</dbReference>
<keyword evidence="4" id="KW-0238">DNA-binding</keyword>
<proteinExistence type="inferred from homology"/>
<dbReference type="EMBL" id="GDJX01013443">
    <property type="protein sequence ID" value="JAT54493.1"/>
    <property type="molecule type" value="Transcribed_RNA"/>
</dbReference>
<dbReference type="Pfam" id="PF02229">
    <property type="entry name" value="PC4"/>
    <property type="match status" value="1"/>
</dbReference>
<dbReference type="FunFam" id="2.30.31.10:FF:000005">
    <property type="entry name" value="Putative transcriptional co-activator"/>
    <property type="match status" value="1"/>
</dbReference>
<keyword evidence="3" id="KW-0805">Transcription regulation</keyword>
<dbReference type="Gene3D" id="2.30.31.10">
    <property type="entry name" value="Transcriptional Coactivator Pc4, Chain A"/>
    <property type="match status" value="1"/>
</dbReference>
<comment type="subcellular location">
    <subcellularLocation>
        <location evidence="1">Nucleus</location>
    </subcellularLocation>
</comment>
<dbReference type="InterPro" id="IPR003173">
    <property type="entry name" value="PC4_C"/>
</dbReference>
<evidence type="ECO:0000256" key="7">
    <source>
        <dbReference type="SAM" id="MobiDB-lite"/>
    </source>
</evidence>
<organism evidence="9">
    <name type="scientific">Anthurium amnicola</name>
    <dbReference type="NCBI Taxonomy" id="1678845"/>
    <lineage>
        <taxon>Eukaryota</taxon>
        <taxon>Viridiplantae</taxon>
        <taxon>Streptophyta</taxon>
        <taxon>Embryophyta</taxon>
        <taxon>Tracheophyta</taxon>
        <taxon>Spermatophyta</taxon>
        <taxon>Magnoliopsida</taxon>
        <taxon>Liliopsida</taxon>
        <taxon>Araceae</taxon>
        <taxon>Pothoideae</taxon>
        <taxon>Potheae</taxon>
        <taxon>Anthurium</taxon>
    </lineage>
</organism>
<dbReference type="PANTHER" id="PTHR13215">
    <property type="entry name" value="RNA POLYMERASE II TRANSCRIPTIONAL COACTIVATOR"/>
    <property type="match status" value="1"/>
</dbReference>
<reference evidence="9" key="1">
    <citation type="submission" date="2015-07" db="EMBL/GenBank/DDBJ databases">
        <title>Transcriptome Assembly of Anthurium amnicola.</title>
        <authorList>
            <person name="Suzuki J."/>
        </authorList>
    </citation>
    <scope>NUCLEOTIDE SEQUENCE</scope>
</reference>
<comment type="similarity">
    <text evidence="2">Belongs to the transcriptional coactivator PC4 family.</text>
</comment>
<evidence type="ECO:0000259" key="8">
    <source>
        <dbReference type="Pfam" id="PF02229"/>
    </source>
</evidence>
<name>A0A1D1YIN3_9ARAE</name>
<protein>
    <submittedName>
        <fullName evidence="9">RNA polymerase II transcriptional coactivator KIWI</fullName>
    </submittedName>
</protein>
<evidence type="ECO:0000256" key="6">
    <source>
        <dbReference type="ARBA" id="ARBA00023242"/>
    </source>
</evidence>
<accession>A0A1D1YIN3</accession>
<dbReference type="InterPro" id="IPR045125">
    <property type="entry name" value="Sub1/Tcp4-like"/>
</dbReference>
<feature type="domain" description="Transcriptional coactivator p15 (PC4) C-terminal" evidence="8">
    <location>
        <begin position="63"/>
        <end position="114"/>
    </location>
</feature>
<evidence type="ECO:0000256" key="2">
    <source>
        <dbReference type="ARBA" id="ARBA00009001"/>
    </source>
</evidence>
<feature type="non-terminal residue" evidence="9">
    <location>
        <position position="1"/>
    </location>
</feature>
<feature type="region of interest" description="Disordered" evidence="7">
    <location>
        <begin position="25"/>
        <end position="57"/>
    </location>
</feature>